<dbReference type="GO" id="GO:0000298">
    <property type="term" value="F:endopolyphosphatase activity"/>
    <property type="evidence" value="ECO:0007669"/>
    <property type="project" value="TreeGrafter"/>
</dbReference>
<dbReference type="CDD" id="cd00144">
    <property type="entry name" value="MPP_PPP_family"/>
    <property type="match status" value="1"/>
</dbReference>
<evidence type="ECO:0000313" key="2">
    <source>
        <dbReference type="EMBL" id="CAE7187242.1"/>
    </source>
</evidence>
<dbReference type="AlphaFoldDB" id="A0A6S6W6L2"/>
<dbReference type="Gene3D" id="3.60.21.10">
    <property type="match status" value="1"/>
</dbReference>
<accession>A0A6S6W6L2</accession>
<dbReference type="Proteomes" id="UP000472372">
    <property type="component" value="Chromosome 6"/>
</dbReference>
<evidence type="ECO:0000313" key="3">
    <source>
        <dbReference type="Proteomes" id="UP000472372"/>
    </source>
</evidence>
<gene>
    <name evidence="2" type="ORF">PTTW11_07111</name>
</gene>
<dbReference type="PANTHER" id="PTHR42850:SF4">
    <property type="entry name" value="ZINC-DEPENDENT ENDOPOLYPHOSPHATASE"/>
    <property type="match status" value="1"/>
</dbReference>
<dbReference type="Pfam" id="PF00149">
    <property type="entry name" value="Metallophos"/>
    <property type="match status" value="1"/>
</dbReference>
<dbReference type="GO" id="GO:0005737">
    <property type="term" value="C:cytoplasm"/>
    <property type="evidence" value="ECO:0007669"/>
    <property type="project" value="TreeGrafter"/>
</dbReference>
<dbReference type="GO" id="GO:0006798">
    <property type="term" value="P:polyphosphate catabolic process"/>
    <property type="evidence" value="ECO:0007669"/>
    <property type="project" value="TreeGrafter"/>
</dbReference>
<dbReference type="SUPFAM" id="SSF56300">
    <property type="entry name" value="Metallo-dependent phosphatases"/>
    <property type="match status" value="1"/>
</dbReference>
<dbReference type="EMBL" id="HG992982">
    <property type="protein sequence ID" value="CAE7187242.1"/>
    <property type="molecule type" value="Genomic_DNA"/>
</dbReference>
<evidence type="ECO:0000259" key="1">
    <source>
        <dbReference type="Pfam" id="PF00149"/>
    </source>
</evidence>
<sequence>MSSTLPMTYRDHAQTQAYAQNRPRPLIEQIPDYRDDLDVSDEEDAFYTRDDDFLIPPKLQAVITRTSDRIPRRIKRHSLKYFVIFILSLISWYTYFGPRRAAQKAELYLMDNKPTMSYGNNVRPAFKGMIQVSDLDEQHLPKHNNRLIFVGDVHGCKHELEHLLKKVDFNPKHDHVVLVGDMIAKGPDSAGVIKLAQKIGASCVRGNWEDKLLLSIAEAQDRHMLVIPEDEDATISFLDDSDHESATASAHANPALRRLAKQFTKKQIKYLSQCPVILRVGPIPIPDPKHHSTTSSATTTTTLVAVHAGLVPDTPLEDQDPFHVMNMRSIDLKTRIPSSKHGGTPWEKFWNHRQEKLAHKAKHGESVTTTVVYGHNRKKGLNLHEYSWGLDTGCASGGKLTAAVVDGRGERAIVHVKCGKEGGYEE</sequence>
<dbReference type="InterPro" id="IPR004843">
    <property type="entry name" value="Calcineurin-like_PHP"/>
</dbReference>
<dbReference type="InterPro" id="IPR029052">
    <property type="entry name" value="Metallo-depent_PP-like"/>
</dbReference>
<dbReference type="InterPro" id="IPR050126">
    <property type="entry name" value="Ap4A_hydrolase"/>
</dbReference>
<dbReference type="PANTHER" id="PTHR42850">
    <property type="entry name" value="METALLOPHOSPHOESTERASE"/>
    <property type="match status" value="1"/>
</dbReference>
<dbReference type="GO" id="GO:0016791">
    <property type="term" value="F:phosphatase activity"/>
    <property type="evidence" value="ECO:0007669"/>
    <property type="project" value="TreeGrafter"/>
</dbReference>
<proteinExistence type="predicted"/>
<name>A0A6S6W6L2_9PLEO</name>
<feature type="domain" description="Calcineurin-like phosphoesterase" evidence="1">
    <location>
        <begin position="146"/>
        <end position="363"/>
    </location>
</feature>
<organism evidence="2 3">
    <name type="scientific">Pyrenophora teres f. teres</name>
    <dbReference type="NCBI Taxonomy" id="97479"/>
    <lineage>
        <taxon>Eukaryota</taxon>
        <taxon>Fungi</taxon>
        <taxon>Dikarya</taxon>
        <taxon>Ascomycota</taxon>
        <taxon>Pezizomycotina</taxon>
        <taxon>Dothideomycetes</taxon>
        <taxon>Pleosporomycetidae</taxon>
        <taxon>Pleosporales</taxon>
        <taxon>Pleosporineae</taxon>
        <taxon>Pleosporaceae</taxon>
        <taxon>Pyrenophora</taxon>
    </lineage>
</organism>
<protein>
    <submittedName>
        <fullName evidence="2">Serine threonine protein phosphatase</fullName>
    </submittedName>
</protein>
<reference evidence="2" key="1">
    <citation type="submission" date="2021-02" db="EMBL/GenBank/DDBJ databases">
        <authorList>
            <person name="Syme A R."/>
            <person name="Syme A R."/>
            <person name="Moolhuijzen P."/>
        </authorList>
    </citation>
    <scope>NUCLEOTIDE SEQUENCE</scope>
    <source>
        <strain evidence="2">W1-1</strain>
    </source>
</reference>